<feature type="region of interest" description="Disordered" evidence="1">
    <location>
        <begin position="794"/>
        <end position="835"/>
    </location>
</feature>
<reference evidence="4" key="1">
    <citation type="submission" date="2025-08" db="UniProtKB">
        <authorList>
            <consortium name="RefSeq"/>
        </authorList>
    </citation>
    <scope>IDENTIFICATION</scope>
    <source>
        <strain evidence="4">Ishihara</strain>
        <tissue evidence="4">Whole body</tissue>
    </source>
</reference>
<gene>
    <name evidence="4" type="primary">LOC111362619</name>
</gene>
<proteinExistence type="predicted"/>
<dbReference type="SMART" id="SM00215">
    <property type="entry name" value="VWC_out"/>
    <property type="match status" value="5"/>
</dbReference>
<name>A0A9J7EU88_SPOLT</name>
<evidence type="ECO:0000259" key="2">
    <source>
        <dbReference type="SMART" id="SM00215"/>
    </source>
</evidence>
<feature type="domain" description="VWFC" evidence="2">
    <location>
        <begin position="364"/>
        <end position="428"/>
    </location>
</feature>
<dbReference type="Proteomes" id="UP000301870">
    <property type="component" value="Unplaced"/>
</dbReference>
<accession>A0A9J7EU88</accession>
<dbReference type="RefSeq" id="XP_022835088.1">
    <property type="nucleotide sequence ID" value="XM_022979320.1"/>
</dbReference>
<dbReference type="OrthoDB" id="7492457at2759"/>
<dbReference type="KEGG" id="sliu:111362619"/>
<keyword evidence="3" id="KW-1185">Reference proteome</keyword>
<evidence type="ECO:0000313" key="4">
    <source>
        <dbReference type="RefSeq" id="XP_022835088.1"/>
    </source>
</evidence>
<feature type="domain" description="VWFC" evidence="2">
    <location>
        <begin position="267"/>
        <end position="336"/>
    </location>
</feature>
<evidence type="ECO:0000313" key="3">
    <source>
        <dbReference type="Proteomes" id="UP000301870"/>
    </source>
</evidence>
<sequence length="835" mass="94643">MGRNTKVGCNRCTCVAGQLYMCTGIICPITKHLKNKPNKALRAARSECVDGTSYMDDKGCNRCYCIDNTEYCTLHDCGSHGEKRPKLKSDFQCVNGTSFMDDEGCNRCFCINNHAVCTLNTCLKISDKDKALLRATRSECVEGTSYMDDEGCNRCHCIDNTAYCTLQDCGTHGGKTLRIKTDVKCVNGTSYMDDEGCNRCFCIDNNEVCTLKACIEETAFCLVGSVKQSMCGECVCTTGRWDCPSCQYNELFTKIHKNKLRFQNPECDDHPEGDWFLDEDECNYCTCINNNKVCTKMGCFKAEEIDEDKAFVRTTRSECVDGTSYMDDKGCNRCYCIDNTEYCTLHDCGSHGEKMRKIKSDFQCVNGTSFMDDEGCNRCFCINNRAFCTLKTCLKISDKGKALLRATRSECVEGTSYMDDEGCNRCHCVDNTEYCTLHDCGTHGGKTLRIKTDVKCVNGTSYMDDEGCNRCFCIDNNEVCTLKACIEESAFCVVGSVKQSTCGECVCTTGIWDCPSCENNVLFNKILNTRSSPRCYTGSSKMVDCGECFCVSGKWICPICDEIHPRLDMSMTRRGDRRCVHGERYKTDPCNYCVCVDGHDICTNTDCAAVKLDGVLCNPYKDISPKKVDCNVCTCSKSTNLKIFRWLWYCTKRDCDTYEKNTKLRKPNIMSTPCREGSTRQIDNCNHCKCEYGLFVCTNEICDTESTTPGYYVLRRKKECDVFDSKRIKCNRCTCIFGKWSCTHFKCKKKLNDNIEYISWEDDTPPEFVEMTEAEDHGQPPVSNETFYSDWLSSPKHPTKHPSANDRYKHNNKKGNRLRHKHHRGHKHGKFKVIS</sequence>
<dbReference type="InterPro" id="IPR008037">
    <property type="entry name" value="Pacifastin_dom"/>
</dbReference>
<dbReference type="Pfam" id="PF05375">
    <property type="entry name" value="Pacifastin_I"/>
    <property type="match status" value="2"/>
</dbReference>
<feature type="domain" description="VWFC" evidence="2">
    <location>
        <begin position="140"/>
        <end position="202"/>
    </location>
</feature>
<dbReference type="InterPro" id="IPR001007">
    <property type="entry name" value="VWF_dom"/>
</dbReference>
<dbReference type="GeneID" id="111362619"/>
<organism evidence="3 4">
    <name type="scientific">Spodoptera litura</name>
    <name type="common">Asian cotton leafworm</name>
    <dbReference type="NCBI Taxonomy" id="69820"/>
    <lineage>
        <taxon>Eukaryota</taxon>
        <taxon>Metazoa</taxon>
        <taxon>Ecdysozoa</taxon>
        <taxon>Arthropoda</taxon>
        <taxon>Hexapoda</taxon>
        <taxon>Insecta</taxon>
        <taxon>Pterygota</taxon>
        <taxon>Neoptera</taxon>
        <taxon>Endopterygota</taxon>
        <taxon>Lepidoptera</taxon>
        <taxon>Glossata</taxon>
        <taxon>Ditrysia</taxon>
        <taxon>Noctuoidea</taxon>
        <taxon>Noctuidae</taxon>
        <taxon>Amphipyrinae</taxon>
        <taxon>Spodoptera</taxon>
    </lineage>
</organism>
<dbReference type="GO" id="GO:0030414">
    <property type="term" value="F:peptidase inhibitor activity"/>
    <property type="evidence" value="ECO:0007669"/>
    <property type="project" value="InterPro"/>
</dbReference>
<evidence type="ECO:0000256" key="1">
    <source>
        <dbReference type="SAM" id="MobiDB-lite"/>
    </source>
</evidence>
<feature type="domain" description="VWFC" evidence="2">
    <location>
        <begin position="48"/>
        <end position="110"/>
    </location>
</feature>
<dbReference type="AlphaFoldDB" id="A0A9J7EU88"/>
<feature type="domain" description="VWFC" evidence="2">
    <location>
        <begin position="579"/>
        <end position="635"/>
    </location>
</feature>
<feature type="compositionally biased region" description="Basic residues" evidence="1">
    <location>
        <begin position="810"/>
        <end position="835"/>
    </location>
</feature>
<protein>
    <submittedName>
        <fullName evidence="4">Cysteine-rich motor neuron 1 protein-like</fullName>
    </submittedName>
</protein>